<protein>
    <submittedName>
        <fullName evidence="1">Uncharacterized protein</fullName>
    </submittedName>
</protein>
<reference evidence="1" key="1">
    <citation type="submission" date="2023-02" db="EMBL/GenBank/DDBJ databases">
        <title>Genome of toxic invasive species Heracleum sosnowskyi carries increased number of genes despite the absence of recent whole-genome duplications.</title>
        <authorList>
            <person name="Schelkunov M."/>
            <person name="Shtratnikova V."/>
            <person name="Makarenko M."/>
            <person name="Klepikova A."/>
            <person name="Omelchenko D."/>
            <person name="Novikova G."/>
            <person name="Obukhova E."/>
            <person name="Bogdanov V."/>
            <person name="Penin A."/>
            <person name="Logacheva M."/>
        </authorList>
    </citation>
    <scope>NUCLEOTIDE SEQUENCE</scope>
    <source>
        <strain evidence="1">Hsosn_3</strain>
        <tissue evidence="1">Leaf</tissue>
    </source>
</reference>
<comment type="caution">
    <text evidence="1">The sequence shown here is derived from an EMBL/GenBank/DDBJ whole genome shotgun (WGS) entry which is preliminary data.</text>
</comment>
<keyword evidence="2" id="KW-1185">Reference proteome</keyword>
<dbReference type="EMBL" id="JAUIZM010000003">
    <property type="protein sequence ID" value="KAK1391616.1"/>
    <property type="molecule type" value="Genomic_DNA"/>
</dbReference>
<evidence type="ECO:0000313" key="1">
    <source>
        <dbReference type="EMBL" id="KAK1391616.1"/>
    </source>
</evidence>
<reference evidence="1" key="2">
    <citation type="submission" date="2023-05" db="EMBL/GenBank/DDBJ databases">
        <authorList>
            <person name="Schelkunov M.I."/>
        </authorList>
    </citation>
    <scope>NUCLEOTIDE SEQUENCE</scope>
    <source>
        <strain evidence="1">Hsosn_3</strain>
        <tissue evidence="1">Leaf</tissue>
    </source>
</reference>
<dbReference type="Proteomes" id="UP001237642">
    <property type="component" value="Unassembled WGS sequence"/>
</dbReference>
<accession>A0AAD8IVJ9</accession>
<dbReference type="AlphaFoldDB" id="A0AAD8IVJ9"/>
<name>A0AAD8IVJ9_9APIA</name>
<sequence>MPIRKEKELLVGKRKILYPTGTPQNTIKVLNIPRYISHCLDIYKYKVDEVRCEDVLCVSRYTSSLNDFWKTKTYGDGTAQHGDIECVVNLTRELCKGIVKAFGKVMNSCGKNQPM</sequence>
<organism evidence="1 2">
    <name type="scientific">Heracleum sosnowskyi</name>
    <dbReference type="NCBI Taxonomy" id="360622"/>
    <lineage>
        <taxon>Eukaryota</taxon>
        <taxon>Viridiplantae</taxon>
        <taxon>Streptophyta</taxon>
        <taxon>Embryophyta</taxon>
        <taxon>Tracheophyta</taxon>
        <taxon>Spermatophyta</taxon>
        <taxon>Magnoliopsida</taxon>
        <taxon>eudicotyledons</taxon>
        <taxon>Gunneridae</taxon>
        <taxon>Pentapetalae</taxon>
        <taxon>asterids</taxon>
        <taxon>campanulids</taxon>
        <taxon>Apiales</taxon>
        <taxon>Apiaceae</taxon>
        <taxon>Apioideae</taxon>
        <taxon>apioid superclade</taxon>
        <taxon>Tordylieae</taxon>
        <taxon>Tordyliinae</taxon>
        <taxon>Heracleum</taxon>
    </lineage>
</organism>
<gene>
    <name evidence="1" type="ORF">POM88_010672</name>
</gene>
<proteinExistence type="predicted"/>
<evidence type="ECO:0000313" key="2">
    <source>
        <dbReference type="Proteomes" id="UP001237642"/>
    </source>
</evidence>